<feature type="transmembrane region" description="Helical" evidence="1">
    <location>
        <begin position="314"/>
        <end position="335"/>
    </location>
</feature>
<feature type="chain" id="PRO_5046391606" description="WD40 repeat domain-containing protein" evidence="2">
    <location>
        <begin position="24"/>
        <end position="345"/>
    </location>
</feature>
<keyword evidence="4" id="KW-1185">Reference proteome</keyword>
<gene>
    <name evidence="3" type="ORF">J2S57_001651</name>
</gene>
<name>A0ABT9P061_9ACTN</name>
<evidence type="ECO:0000256" key="1">
    <source>
        <dbReference type="SAM" id="Phobius"/>
    </source>
</evidence>
<keyword evidence="1" id="KW-0472">Membrane</keyword>
<evidence type="ECO:0000313" key="3">
    <source>
        <dbReference type="EMBL" id="MDP9825902.1"/>
    </source>
</evidence>
<evidence type="ECO:0008006" key="5">
    <source>
        <dbReference type="Google" id="ProtNLM"/>
    </source>
</evidence>
<reference evidence="3 4" key="1">
    <citation type="submission" date="2023-07" db="EMBL/GenBank/DDBJ databases">
        <title>Sequencing the genomes of 1000 actinobacteria strains.</title>
        <authorList>
            <person name="Klenk H.-P."/>
        </authorList>
    </citation>
    <scope>NUCLEOTIDE SEQUENCE [LARGE SCALE GENOMIC DNA]</scope>
    <source>
        <strain evidence="3 4">DSM 44388</strain>
    </source>
</reference>
<protein>
    <recommendedName>
        <fullName evidence="5">WD40 repeat domain-containing protein</fullName>
    </recommendedName>
</protein>
<evidence type="ECO:0000313" key="4">
    <source>
        <dbReference type="Proteomes" id="UP001235712"/>
    </source>
</evidence>
<comment type="caution">
    <text evidence="3">The sequence shown here is derived from an EMBL/GenBank/DDBJ whole genome shotgun (WGS) entry which is preliminary data.</text>
</comment>
<sequence length="345" mass="36257">MRTRLVTLVVLALLLGWPATAQAKTRVDRVISDPRILESSGLAPSLLHDDVLWTHNDSGGLNQIYAIAKDGSTAATVTIAGEDARDWEAVTSWKAADGTAMIAVGDIGDNNGVHDYVRIAIIEEPSALADTTVSPVRVLRLTYPGGARDAETLMADPSTGRLYVVSKTLFGSEVYAVPTSLWPSGRGSSKITRMKKVASTGASFVTDGAFLPDGNIVLRGYGNVSVVESPRDADGGRLRTLASAALPDQEQGESIAVMDGYALVGSEGADQPVLRVNIPAYETATPTPSPTSSAASPAAVRIENLVGDDNRLKLLVGAGGAAVAAVALFAVAIMVRPRRSRRRRR</sequence>
<proteinExistence type="predicted"/>
<organism evidence="3 4">
    <name type="scientific">Kineosporia succinea</name>
    <dbReference type="NCBI Taxonomy" id="84632"/>
    <lineage>
        <taxon>Bacteria</taxon>
        <taxon>Bacillati</taxon>
        <taxon>Actinomycetota</taxon>
        <taxon>Actinomycetes</taxon>
        <taxon>Kineosporiales</taxon>
        <taxon>Kineosporiaceae</taxon>
        <taxon>Kineosporia</taxon>
    </lineage>
</organism>
<dbReference type="RefSeq" id="WP_307240168.1">
    <property type="nucleotide sequence ID" value="NZ_JAUSQZ010000001.1"/>
</dbReference>
<feature type="signal peptide" evidence="2">
    <location>
        <begin position="1"/>
        <end position="23"/>
    </location>
</feature>
<dbReference type="EMBL" id="JAUSQZ010000001">
    <property type="protein sequence ID" value="MDP9825902.1"/>
    <property type="molecule type" value="Genomic_DNA"/>
</dbReference>
<keyword evidence="1" id="KW-1133">Transmembrane helix</keyword>
<evidence type="ECO:0000256" key="2">
    <source>
        <dbReference type="SAM" id="SignalP"/>
    </source>
</evidence>
<dbReference type="Proteomes" id="UP001235712">
    <property type="component" value="Unassembled WGS sequence"/>
</dbReference>
<keyword evidence="2" id="KW-0732">Signal</keyword>
<accession>A0ABT9P061</accession>
<keyword evidence="1" id="KW-0812">Transmembrane</keyword>